<protein>
    <submittedName>
        <fullName evidence="2">Type IIA topoisomerase (DNA gyrase/topo II, topoisomerase IV), A subunit</fullName>
    </submittedName>
</protein>
<comment type="caution">
    <text evidence="2">The sequence shown here is derived from an EMBL/GenBank/DDBJ whole genome shotgun (WGS) entry which is preliminary data.</text>
</comment>
<dbReference type="Pfam" id="PF10976">
    <property type="entry name" value="DUF2790"/>
    <property type="match status" value="1"/>
</dbReference>
<feature type="chain" id="PRO_5002162460" evidence="1">
    <location>
        <begin position="22"/>
        <end position="90"/>
    </location>
</feature>
<accession>A0A0C2IH30</accession>
<dbReference type="AlphaFoldDB" id="A0A0C2IH30"/>
<dbReference type="Proteomes" id="UP000031535">
    <property type="component" value="Unassembled WGS sequence"/>
</dbReference>
<dbReference type="InterPro" id="IPR021245">
    <property type="entry name" value="DUF2790"/>
</dbReference>
<evidence type="ECO:0000313" key="2">
    <source>
        <dbReference type="EMBL" id="KIH84182.1"/>
    </source>
</evidence>
<dbReference type="Gene3D" id="2.30.140.50">
    <property type="entry name" value="Protein of unknown function DUF2790"/>
    <property type="match status" value="1"/>
</dbReference>
<keyword evidence="3" id="KW-1185">Reference proteome</keyword>
<evidence type="ECO:0000256" key="1">
    <source>
        <dbReference type="SAM" id="SignalP"/>
    </source>
</evidence>
<evidence type="ECO:0000313" key="3">
    <source>
        <dbReference type="Proteomes" id="UP000031535"/>
    </source>
</evidence>
<dbReference type="GO" id="GO:0016853">
    <property type="term" value="F:isomerase activity"/>
    <property type="evidence" value="ECO:0007669"/>
    <property type="project" value="UniProtKB-KW"/>
</dbReference>
<keyword evidence="1" id="KW-0732">Signal</keyword>
<organism evidence="2 3">
    <name type="scientific">Pseudomonas batumici</name>
    <dbReference type="NCBI Taxonomy" id="226910"/>
    <lineage>
        <taxon>Bacteria</taxon>
        <taxon>Pseudomonadati</taxon>
        <taxon>Pseudomonadota</taxon>
        <taxon>Gammaproteobacteria</taxon>
        <taxon>Pseudomonadales</taxon>
        <taxon>Pseudomonadaceae</taxon>
        <taxon>Pseudomonas</taxon>
    </lineage>
</organism>
<dbReference type="RefSeq" id="WP_040065886.1">
    <property type="nucleotide sequence ID" value="NZ_JXDG01000021.1"/>
</dbReference>
<dbReference type="EMBL" id="JXDG01000021">
    <property type="protein sequence ID" value="KIH84182.1"/>
    <property type="molecule type" value="Genomic_DNA"/>
</dbReference>
<sequence>MNFSKMALTLVLGSATAQAFADDSHSTAATSKIAVETYTYEAKPDIEKVIAITDAADQCAPTPVQMTYEDSHGQRHILQYDVMGTGCSNG</sequence>
<feature type="signal peptide" evidence="1">
    <location>
        <begin position="1"/>
        <end position="21"/>
    </location>
</feature>
<name>A0A0C2IH30_9PSED</name>
<keyword evidence="2" id="KW-0413">Isomerase</keyword>
<dbReference type="OrthoDB" id="6903763at2"/>
<gene>
    <name evidence="2" type="ORF">UCMB321_1982</name>
</gene>
<reference evidence="2 3" key="1">
    <citation type="submission" date="2015-01" db="EMBL/GenBank/DDBJ databases">
        <title>Complete genome of Pseudomonas batumici UCM B-321 producer of the batumin antibiotic with strong antistaphilococcal and potential anticancer activity.</title>
        <authorList>
            <person name="Klochko V.V."/>
            <person name="Zelena L.B."/>
            <person name="Elena K.A."/>
            <person name="Reva O.N."/>
        </authorList>
    </citation>
    <scope>NUCLEOTIDE SEQUENCE [LARGE SCALE GENOMIC DNA]</scope>
    <source>
        <strain evidence="2 3">UCM B-321</strain>
    </source>
</reference>
<proteinExistence type="predicted"/>
<dbReference type="PATRIC" id="fig|226910.6.peg.1974"/>